<evidence type="ECO:0000256" key="2">
    <source>
        <dbReference type="SAM" id="SignalP"/>
    </source>
</evidence>
<feature type="compositionally biased region" description="Polar residues" evidence="1">
    <location>
        <begin position="122"/>
        <end position="132"/>
    </location>
</feature>
<feature type="region of interest" description="Disordered" evidence="1">
    <location>
        <begin position="221"/>
        <end position="244"/>
    </location>
</feature>
<reference evidence="5" key="2">
    <citation type="submission" date="2025-04" db="UniProtKB">
        <authorList>
            <consortium name="RefSeq"/>
        </authorList>
    </citation>
    <scope>IDENTIFICATION</scope>
    <source>
        <strain evidence="5">Aabys</strain>
    </source>
</reference>
<dbReference type="VEuPathDB" id="VectorBase:MDOMA2_019729"/>
<organism evidence="3">
    <name type="scientific">Musca domestica</name>
    <name type="common">House fly</name>
    <dbReference type="NCBI Taxonomy" id="7370"/>
    <lineage>
        <taxon>Eukaryota</taxon>
        <taxon>Metazoa</taxon>
        <taxon>Ecdysozoa</taxon>
        <taxon>Arthropoda</taxon>
        <taxon>Hexapoda</taxon>
        <taxon>Insecta</taxon>
        <taxon>Pterygota</taxon>
        <taxon>Neoptera</taxon>
        <taxon>Endopterygota</taxon>
        <taxon>Diptera</taxon>
        <taxon>Brachycera</taxon>
        <taxon>Muscomorpha</taxon>
        <taxon>Muscoidea</taxon>
        <taxon>Muscidae</taxon>
        <taxon>Musca</taxon>
    </lineage>
</organism>
<feature type="signal peptide" evidence="2">
    <location>
        <begin position="1"/>
        <end position="21"/>
    </location>
</feature>
<accession>A0A1I8MCB7</accession>
<keyword evidence="4" id="KW-1185">Reference proteome</keyword>
<reference evidence="3" key="1">
    <citation type="submission" date="2020-05" db="UniProtKB">
        <authorList>
            <consortium name="EnsemblMetazoa"/>
        </authorList>
    </citation>
    <scope>IDENTIFICATION</scope>
    <source>
        <strain evidence="3">Aabys</strain>
    </source>
</reference>
<protein>
    <submittedName>
        <fullName evidence="5">Uncharacterized protein LOC101899216</fullName>
    </submittedName>
</protein>
<dbReference type="EnsemblMetazoa" id="MDOA003435-RB">
    <property type="protein sequence ID" value="MDOA003435-PB"/>
    <property type="gene ID" value="MDOA003435"/>
</dbReference>
<feature type="compositionally biased region" description="Basic and acidic residues" evidence="1">
    <location>
        <begin position="235"/>
        <end position="244"/>
    </location>
</feature>
<sequence length="268" mass="30747">MKFEWVCFLVSILVKLCCLEAAVNRGGYHYTIAHKNELVTHKNAKNLRHHYRLSQPKAIDDPLPEKVNYLTPIVVDFPSAFRDEVKPLFTPVFAPSSLTPNEEMLPPIDKYRAKEPQKESLTETTTSAPQNPKTEDIYKTENQYPAKFSDIIDLEFINHHHGPETGFELFNVHDETPLTYVKPEVIFKPGDDTSFANDLTVFDDYEHVFTPKNTTNLKFYKTNSNSNSTTQSPNEHGDNNSKESLKSIENHDSFQGYVYEKPAIEFNT</sequence>
<gene>
    <name evidence="3" type="primary">101899216</name>
    <name evidence="5" type="synonym">LOC101899216</name>
</gene>
<dbReference type="VEuPathDB" id="VectorBase:MDOA003435"/>
<dbReference type="AlphaFoldDB" id="A0A1I8MCB7"/>
<dbReference type="Proteomes" id="UP001652621">
    <property type="component" value="Unplaced"/>
</dbReference>
<keyword evidence="2" id="KW-0732">Signal</keyword>
<name>A0A1I8MCB7_MUSDO</name>
<dbReference type="GeneID" id="101899216"/>
<feature type="chain" id="PRO_5044560161" evidence="2">
    <location>
        <begin position="22"/>
        <end position="268"/>
    </location>
</feature>
<evidence type="ECO:0000313" key="3">
    <source>
        <dbReference type="EnsemblMetazoa" id="MDOA003435-PB"/>
    </source>
</evidence>
<dbReference type="KEGG" id="mde:101899216"/>
<evidence type="ECO:0000313" key="5">
    <source>
        <dbReference type="RefSeq" id="XP_011296179.1"/>
    </source>
</evidence>
<evidence type="ECO:0000256" key="1">
    <source>
        <dbReference type="SAM" id="MobiDB-lite"/>
    </source>
</evidence>
<dbReference type="OrthoDB" id="8019599at2759"/>
<dbReference type="RefSeq" id="XP_011296179.1">
    <property type="nucleotide sequence ID" value="XM_011297877.2"/>
</dbReference>
<proteinExistence type="predicted"/>
<feature type="region of interest" description="Disordered" evidence="1">
    <location>
        <begin position="113"/>
        <end position="134"/>
    </location>
</feature>
<evidence type="ECO:0000313" key="4">
    <source>
        <dbReference type="Proteomes" id="UP001652621"/>
    </source>
</evidence>